<protein>
    <submittedName>
        <fullName evidence="1">Uncharacterized protein</fullName>
    </submittedName>
</protein>
<reference evidence="1" key="1">
    <citation type="submission" date="2023-04" db="EMBL/GenBank/DDBJ databases">
        <title>Draft Genome sequencing of Naganishia species isolated from polar environments using Oxford Nanopore Technology.</title>
        <authorList>
            <person name="Leo P."/>
            <person name="Venkateswaran K."/>
        </authorList>
    </citation>
    <scope>NUCLEOTIDE SEQUENCE</scope>
    <source>
        <strain evidence="1">MNA-CCFEE 5423</strain>
    </source>
</reference>
<evidence type="ECO:0000313" key="1">
    <source>
        <dbReference type="EMBL" id="KAJ9108709.1"/>
    </source>
</evidence>
<sequence>MDSARARTQQATNIVDLSASPPLCPTNLPHVETTLHSRYAGQTIQHMPTSALPSNGQYPSTPPRTSGYDSPPTTPKGHPINPNANDYLGRQSLIGFLGGGGTGVKPGMKGSVGVHRNVMSGVGGARKSSTAGGKFYPPDQQQPSSASTTFTSSVSYLTRSIPRKIRGPLLVFIFLFFVGAIGFKIAHERADTLERMQAKRSAAGLQKAYVVHPSSAAAHEDVNGAPIGGGAAVVPHAQLQPDTYMKKGKQVAERAAVVVPFDAGHVEFTMTKREETAALISFITSTTNNALPATLDTSEPLDPQLVLDFDYTRSSAADDLTALVHDTYTMYPIVLLGQMRDPYYREMRKLFSAYVVTPPPLVVEVDQRADEEVLVGTLQRLLGIKELPVLILNGESAGPWAKIQEVADNGNFMKLIATKSHAKIHEKKLKKRPKGVKDAERAENERILAPKPLVEK</sequence>
<accession>A0ACC2WBV6</accession>
<dbReference type="Proteomes" id="UP001227268">
    <property type="component" value="Unassembled WGS sequence"/>
</dbReference>
<organism evidence="1 2">
    <name type="scientific">Naganishia friedmannii</name>
    <dbReference type="NCBI Taxonomy" id="89922"/>
    <lineage>
        <taxon>Eukaryota</taxon>
        <taxon>Fungi</taxon>
        <taxon>Dikarya</taxon>
        <taxon>Basidiomycota</taxon>
        <taxon>Agaricomycotina</taxon>
        <taxon>Tremellomycetes</taxon>
        <taxon>Filobasidiales</taxon>
        <taxon>Filobasidiaceae</taxon>
        <taxon>Naganishia</taxon>
    </lineage>
</organism>
<proteinExistence type="predicted"/>
<gene>
    <name evidence="1" type="ORF">QFC21_000029</name>
</gene>
<keyword evidence="2" id="KW-1185">Reference proteome</keyword>
<comment type="caution">
    <text evidence="1">The sequence shown here is derived from an EMBL/GenBank/DDBJ whole genome shotgun (WGS) entry which is preliminary data.</text>
</comment>
<name>A0ACC2WBV6_9TREE</name>
<dbReference type="EMBL" id="JASBWT010000001">
    <property type="protein sequence ID" value="KAJ9108709.1"/>
    <property type="molecule type" value="Genomic_DNA"/>
</dbReference>
<evidence type="ECO:0000313" key="2">
    <source>
        <dbReference type="Proteomes" id="UP001227268"/>
    </source>
</evidence>